<dbReference type="Gene3D" id="3.30.110.150">
    <property type="entry name" value="SepF-like protein"/>
    <property type="match status" value="1"/>
</dbReference>
<dbReference type="Proteomes" id="UP000179627">
    <property type="component" value="Unassembled WGS sequence"/>
</dbReference>
<name>A0A1S1QFG1_9ACTN</name>
<dbReference type="EMBL" id="MBLM01000141">
    <property type="protein sequence ID" value="OHV31985.1"/>
    <property type="molecule type" value="Genomic_DNA"/>
</dbReference>
<dbReference type="InterPro" id="IPR023052">
    <property type="entry name" value="Cell_div_SepF"/>
</dbReference>
<evidence type="ECO:0000313" key="6">
    <source>
        <dbReference type="Proteomes" id="UP000179627"/>
    </source>
</evidence>
<protein>
    <recommendedName>
        <fullName evidence="7">Cell division protein SepF</fullName>
    </recommendedName>
</protein>
<evidence type="ECO:0000256" key="3">
    <source>
        <dbReference type="ARBA" id="ARBA00023306"/>
    </source>
</evidence>
<dbReference type="InterPro" id="IPR007561">
    <property type="entry name" value="Cell_div_SepF/SepF-rel"/>
</dbReference>
<evidence type="ECO:0000256" key="4">
    <source>
        <dbReference type="ARBA" id="ARBA00044936"/>
    </source>
</evidence>
<evidence type="ECO:0008006" key="7">
    <source>
        <dbReference type="Google" id="ProtNLM"/>
    </source>
</evidence>
<organism evidence="5 6">
    <name type="scientific">Parafrankia colletiae</name>
    <dbReference type="NCBI Taxonomy" id="573497"/>
    <lineage>
        <taxon>Bacteria</taxon>
        <taxon>Bacillati</taxon>
        <taxon>Actinomycetota</taxon>
        <taxon>Actinomycetes</taxon>
        <taxon>Frankiales</taxon>
        <taxon>Frankiaceae</taxon>
        <taxon>Parafrankia</taxon>
    </lineage>
</organism>
<evidence type="ECO:0000256" key="2">
    <source>
        <dbReference type="ARBA" id="ARBA00023210"/>
    </source>
</evidence>
<reference evidence="6" key="1">
    <citation type="submission" date="2016-07" db="EMBL/GenBank/DDBJ databases">
        <title>Sequence Frankia sp. strain CcI1.17.</title>
        <authorList>
            <person name="Ghodhbane-Gtari F."/>
            <person name="Swanson E."/>
            <person name="Gueddou A."/>
            <person name="Morris K."/>
            <person name="Hezbri K."/>
            <person name="Ktari A."/>
            <person name="Nouioui I."/>
            <person name="Abebe-Akele F."/>
            <person name="Simpson S."/>
            <person name="Thomas K."/>
            <person name="Gtari M."/>
            <person name="Tisa L.S."/>
            <person name="Hurst S."/>
        </authorList>
    </citation>
    <scope>NUCLEOTIDE SEQUENCE [LARGE SCALE GENOMIC DNA]</scope>
    <source>
        <strain evidence="6">Cc1.17</strain>
    </source>
</reference>
<dbReference type="AlphaFoldDB" id="A0A1S1QFG1"/>
<keyword evidence="2" id="KW-0717">Septation</keyword>
<keyword evidence="1" id="KW-0132">Cell division</keyword>
<dbReference type="Pfam" id="PF04472">
    <property type="entry name" value="SepF"/>
    <property type="match status" value="1"/>
</dbReference>
<dbReference type="PANTHER" id="PTHR35798">
    <property type="entry name" value="CELL DIVISION PROTEIN SEPF"/>
    <property type="match status" value="1"/>
</dbReference>
<evidence type="ECO:0000313" key="5">
    <source>
        <dbReference type="EMBL" id="OHV31985.1"/>
    </source>
</evidence>
<keyword evidence="3" id="KW-0131">Cell cycle</keyword>
<dbReference type="OrthoDB" id="9815206at2"/>
<dbReference type="PANTHER" id="PTHR35798:SF1">
    <property type="entry name" value="CELL DIVISION PROTEIN SEPF"/>
    <property type="match status" value="1"/>
</dbReference>
<dbReference type="GO" id="GO:0000917">
    <property type="term" value="P:division septum assembly"/>
    <property type="evidence" value="ECO:0007669"/>
    <property type="project" value="UniProtKB-KW"/>
</dbReference>
<accession>A0A1S1QFG1</accession>
<gene>
    <name evidence="5" type="ORF">CC117_05500</name>
</gene>
<dbReference type="InterPro" id="IPR038594">
    <property type="entry name" value="SepF-like_sf"/>
</dbReference>
<comment type="caution">
    <text evidence="5">The sequence shown here is derived from an EMBL/GenBank/DDBJ whole genome shotgun (WGS) entry which is preliminary data.</text>
</comment>
<proteinExistence type="predicted"/>
<keyword evidence="6" id="KW-1185">Reference proteome</keyword>
<evidence type="ECO:0000256" key="1">
    <source>
        <dbReference type="ARBA" id="ARBA00022618"/>
    </source>
</evidence>
<sequence length="114" mass="12694">MDPTMPRKARARATVPAVAPTTYDEFRQPVDRLCDGIPMLVDLDHGGETLERRFLDFAAGAVYALSGHVERIAPHAYLLVPAGVELPAEDIHHLRERYLARRQLPAPGISVRRS</sequence>
<comment type="function">
    <text evidence="4">Cell division protein that is part of the divisome complex and is recruited early to the Z-ring. Probably stimulates Z-ring formation, perhaps through the cross-linking of FtsZ protofilaments. Its function overlaps with FtsA.</text>
</comment>